<dbReference type="EMBL" id="FOKW01000024">
    <property type="protein sequence ID" value="SFC76639.1"/>
    <property type="molecule type" value="Genomic_DNA"/>
</dbReference>
<accession>A0A1I1LU98</accession>
<protein>
    <submittedName>
        <fullName evidence="1">Uncharacterized protein</fullName>
    </submittedName>
</protein>
<dbReference type="AlphaFoldDB" id="A0A1I1LU98"/>
<name>A0A1I1LU98_NATHA</name>
<gene>
    <name evidence="1" type="ORF">SAMN05444422_1242</name>
</gene>
<evidence type="ECO:0000313" key="2">
    <source>
        <dbReference type="Proteomes" id="UP000199161"/>
    </source>
</evidence>
<proteinExistence type="predicted"/>
<evidence type="ECO:0000313" key="1">
    <source>
        <dbReference type="EMBL" id="SFC76639.1"/>
    </source>
</evidence>
<keyword evidence="2" id="KW-1185">Reference proteome</keyword>
<organism evidence="1 2">
    <name type="scientific">Natronobacterium haloterrestre</name>
    <name type="common">Halobiforma haloterrestris</name>
    <dbReference type="NCBI Taxonomy" id="148448"/>
    <lineage>
        <taxon>Archaea</taxon>
        <taxon>Methanobacteriati</taxon>
        <taxon>Methanobacteriota</taxon>
        <taxon>Stenosarchaea group</taxon>
        <taxon>Halobacteria</taxon>
        <taxon>Halobacteriales</taxon>
        <taxon>Natrialbaceae</taxon>
        <taxon>Natronobacterium</taxon>
    </lineage>
</organism>
<sequence>MERALSLAPLALVGLLQEFSLLGDCRLRPTSLALENRFYYTRFWITDLPNLTAYVEKPANILLSGDFIDLEGTCFGKIVHSHVCIAEINIDGKIIEMQSLFKCIDDLSRVFEQIVSNVDVESVDIIEIHTERRLFVRETLC</sequence>
<reference evidence="2" key="1">
    <citation type="submission" date="2016-10" db="EMBL/GenBank/DDBJ databases">
        <authorList>
            <person name="Varghese N."/>
            <person name="Submissions S."/>
        </authorList>
    </citation>
    <scope>NUCLEOTIDE SEQUENCE [LARGE SCALE GENOMIC DNA]</scope>
    <source>
        <strain evidence="2">DSM 13078</strain>
    </source>
</reference>
<dbReference type="Proteomes" id="UP000199161">
    <property type="component" value="Unassembled WGS sequence"/>
</dbReference>